<sequence>MGSVSLVLSAKATTVQPGSARTTVPESCRVPFGALQWLPQLTVRADLRCPSLKPSLFDGKVSAVSALLEKGVITNNIRHVEYFGKVSKPSIAMGIFIMKLARIFAVAAAFASPVAHAQLNQILGVIQSAQSAATQAAQVLPQQSGQNATQSQDATYRAQTDQRAAAGKQRAQQMVAEQDAADIAKYKASQQRGQQEAKTQRDEATKVAAACPALVDERYNIAERFIRCRNQGLTMPQQMTFVGGMPVLAQAYMASMLQDVYEDDVTSPAKGAAITDYYDGCYRRGTPCVRRKW</sequence>
<gene>
    <name evidence="2" type="ORF">PPN31114_03968</name>
</gene>
<evidence type="ECO:0000256" key="1">
    <source>
        <dbReference type="SAM" id="MobiDB-lite"/>
    </source>
</evidence>
<evidence type="ECO:0000313" key="2">
    <source>
        <dbReference type="EMBL" id="VVE37194.1"/>
    </source>
</evidence>
<feature type="compositionally biased region" description="Polar residues" evidence="1">
    <location>
        <begin position="143"/>
        <end position="161"/>
    </location>
</feature>
<reference evidence="2 3" key="1">
    <citation type="submission" date="2019-08" db="EMBL/GenBank/DDBJ databases">
        <authorList>
            <person name="Peeters C."/>
        </authorList>
    </citation>
    <scope>NUCLEOTIDE SEQUENCE [LARGE SCALE GENOMIC DNA]</scope>
    <source>
        <strain evidence="2 3">LMG 31114</strain>
    </source>
</reference>
<keyword evidence="3" id="KW-1185">Reference proteome</keyword>
<dbReference type="EMBL" id="CABPSK010000004">
    <property type="protein sequence ID" value="VVE37194.1"/>
    <property type="molecule type" value="Genomic_DNA"/>
</dbReference>
<protein>
    <submittedName>
        <fullName evidence="2">Uncharacterized protein</fullName>
    </submittedName>
</protein>
<proteinExistence type="predicted"/>
<dbReference type="AlphaFoldDB" id="A0A5E4XLM6"/>
<evidence type="ECO:0000313" key="3">
    <source>
        <dbReference type="Proteomes" id="UP000366945"/>
    </source>
</evidence>
<accession>A0A5E4XLM6</accession>
<dbReference type="Proteomes" id="UP000366945">
    <property type="component" value="Unassembled WGS sequence"/>
</dbReference>
<organism evidence="2 3">
    <name type="scientific">Pandoraea pneumonica</name>
    <dbReference type="NCBI Taxonomy" id="2508299"/>
    <lineage>
        <taxon>Bacteria</taxon>
        <taxon>Pseudomonadati</taxon>
        <taxon>Pseudomonadota</taxon>
        <taxon>Betaproteobacteria</taxon>
        <taxon>Burkholderiales</taxon>
        <taxon>Burkholderiaceae</taxon>
        <taxon>Pandoraea</taxon>
    </lineage>
</organism>
<feature type="compositionally biased region" description="Low complexity" evidence="1">
    <location>
        <begin position="162"/>
        <end position="171"/>
    </location>
</feature>
<name>A0A5E4XLM6_9BURK</name>
<feature type="region of interest" description="Disordered" evidence="1">
    <location>
        <begin position="143"/>
        <end position="171"/>
    </location>
</feature>